<accession>A0A1L9NBP2</accession>
<organism evidence="1 2">
    <name type="scientific">Aspergillus tubingensis (strain CBS 134.48)</name>
    <dbReference type="NCBI Taxonomy" id="767770"/>
    <lineage>
        <taxon>Eukaryota</taxon>
        <taxon>Fungi</taxon>
        <taxon>Dikarya</taxon>
        <taxon>Ascomycota</taxon>
        <taxon>Pezizomycotina</taxon>
        <taxon>Eurotiomycetes</taxon>
        <taxon>Eurotiomycetidae</taxon>
        <taxon>Eurotiales</taxon>
        <taxon>Aspergillaceae</taxon>
        <taxon>Aspergillus</taxon>
        <taxon>Aspergillus subgen. Circumdati</taxon>
    </lineage>
</organism>
<reference evidence="2" key="1">
    <citation type="journal article" date="2017" name="Genome Biol.">
        <title>Comparative genomics reveals high biological diversity and specific adaptations in the industrially and medically important fungal genus Aspergillus.</title>
        <authorList>
            <person name="de Vries R.P."/>
            <person name="Riley R."/>
            <person name="Wiebenga A."/>
            <person name="Aguilar-Osorio G."/>
            <person name="Amillis S."/>
            <person name="Uchima C.A."/>
            <person name="Anderluh G."/>
            <person name="Asadollahi M."/>
            <person name="Askin M."/>
            <person name="Barry K."/>
            <person name="Battaglia E."/>
            <person name="Bayram O."/>
            <person name="Benocci T."/>
            <person name="Braus-Stromeyer S.A."/>
            <person name="Caldana C."/>
            <person name="Canovas D."/>
            <person name="Cerqueira G.C."/>
            <person name="Chen F."/>
            <person name="Chen W."/>
            <person name="Choi C."/>
            <person name="Clum A."/>
            <person name="Dos Santos R.A."/>
            <person name="Damasio A.R."/>
            <person name="Diallinas G."/>
            <person name="Emri T."/>
            <person name="Fekete E."/>
            <person name="Flipphi M."/>
            <person name="Freyberg S."/>
            <person name="Gallo A."/>
            <person name="Gournas C."/>
            <person name="Habgood R."/>
            <person name="Hainaut M."/>
            <person name="Harispe M.L."/>
            <person name="Henrissat B."/>
            <person name="Hilden K.S."/>
            <person name="Hope R."/>
            <person name="Hossain A."/>
            <person name="Karabika E."/>
            <person name="Karaffa L."/>
            <person name="Karanyi Z."/>
            <person name="Krasevec N."/>
            <person name="Kuo A."/>
            <person name="Kusch H."/>
            <person name="LaButti K."/>
            <person name="Lagendijk E.L."/>
            <person name="Lapidus A."/>
            <person name="Levasseur A."/>
            <person name="Lindquist E."/>
            <person name="Lipzen A."/>
            <person name="Logrieco A.F."/>
            <person name="MacCabe A."/>
            <person name="Maekelae M.R."/>
            <person name="Malavazi I."/>
            <person name="Melin P."/>
            <person name="Meyer V."/>
            <person name="Mielnichuk N."/>
            <person name="Miskei M."/>
            <person name="Molnar A.P."/>
            <person name="Mule G."/>
            <person name="Ngan C.Y."/>
            <person name="Orejas M."/>
            <person name="Orosz E."/>
            <person name="Ouedraogo J.P."/>
            <person name="Overkamp K.M."/>
            <person name="Park H.-S."/>
            <person name="Perrone G."/>
            <person name="Piumi F."/>
            <person name="Punt P.J."/>
            <person name="Ram A.F."/>
            <person name="Ramon A."/>
            <person name="Rauscher S."/>
            <person name="Record E."/>
            <person name="Riano-Pachon D.M."/>
            <person name="Robert V."/>
            <person name="Roehrig J."/>
            <person name="Ruller R."/>
            <person name="Salamov A."/>
            <person name="Salih N.S."/>
            <person name="Samson R.A."/>
            <person name="Sandor E."/>
            <person name="Sanguinetti M."/>
            <person name="Schuetze T."/>
            <person name="Sepcic K."/>
            <person name="Shelest E."/>
            <person name="Sherlock G."/>
            <person name="Sophianopoulou V."/>
            <person name="Squina F.M."/>
            <person name="Sun H."/>
            <person name="Susca A."/>
            <person name="Todd R.B."/>
            <person name="Tsang A."/>
            <person name="Unkles S.E."/>
            <person name="van de Wiele N."/>
            <person name="van Rossen-Uffink D."/>
            <person name="Oliveira J.V."/>
            <person name="Vesth T.C."/>
            <person name="Visser J."/>
            <person name="Yu J.-H."/>
            <person name="Zhou M."/>
            <person name="Andersen M.R."/>
            <person name="Archer D.B."/>
            <person name="Baker S.E."/>
            <person name="Benoit I."/>
            <person name="Brakhage A.A."/>
            <person name="Braus G.H."/>
            <person name="Fischer R."/>
            <person name="Frisvad J.C."/>
            <person name="Goldman G.H."/>
            <person name="Houbraken J."/>
            <person name="Oakley B."/>
            <person name="Pocsi I."/>
            <person name="Scazzocchio C."/>
            <person name="Seiboth B."/>
            <person name="vanKuyk P.A."/>
            <person name="Wortman J."/>
            <person name="Dyer P.S."/>
            <person name="Grigoriev I.V."/>
        </authorList>
    </citation>
    <scope>NUCLEOTIDE SEQUENCE [LARGE SCALE GENOMIC DNA]</scope>
    <source>
        <strain evidence="2">CBS 134.48</strain>
    </source>
</reference>
<proteinExistence type="predicted"/>
<keyword evidence="2" id="KW-1185">Reference proteome</keyword>
<sequence>MHSLHTTLRISCRIDRTDSAKHPLQAHIPMVTILHVTGNIRTIIATFAVGV</sequence>
<dbReference type="AlphaFoldDB" id="A0A1L9NBP2"/>
<evidence type="ECO:0000313" key="1">
    <source>
        <dbReference type="EMBL" id="OJI86534.1"/>
    </source>
</evidence>
<dbReference type="EMBL" id="KV878187">
    <property type="protein sequence ID" value="OJI86534.1"/>
    <property type="molecule type" value="Genomic_DNA"/>
</dbReference>
<evidence type="ECO:0000313" key="2">
    <source>
        <dbReference type="Proteomes" id="UP000184304"/>
    </source>
</evidence>
<gene>
    <name evidence="1" type="ORF">ASPTUDRAFT_39454</name>
</gene>
<name>A0A1L9NBP2_ASPTC</name>
<dbReference type="VEuPathDB" id="FungiDB:ASPTUDRAFT_39454"/>
<dbReference type="Proteomes" id="UP000184304">
    <property type="component" value="Unassembled WGS sequence"/>
</dbReference>
<protein>
    <submittedName>
        <fullName evidence="1">Uncharacterized protein</fullName>
    </submittedName>
</protein>